<dbReference type="PANTHER" id="PTHR10039:SF5">
    <property type="entry name" value="NACHT DOMAIN-CONTAINING PROTEIN"/>
    <property type="match status" value="1"/>
</dbReference>
<feature type="domain" description="Nephrocystin 3-like N-terminal" evidence="4">
    <location>
        <begin position="289"/>
        <end position="465"/>
    </location>
</feature>
<reference evidence="5 6" key="1">
    <citation type="journal article" date="2018" name="Nat. Ecol. Evol.">
        <title>Pezizomycetes genomes reveal the molecular basis of ectomycorrhizal truffle lifestyle.</title>
        <authorList>
            <person name="Murat C."/>
            <person name="Payen T."/>
            <person name="Noel B."/>
            <person name="Kuo A."/>
            <person name="Morin E."/>
            <person name="Chen J."/>
            <person name="Kohler A."/>
            <person name="Krizsan K."/>
            <person name="Balestrini R."/>
            <person name="Da Silva C."/>
            <person name="Montanini B."/>
            <person name="Hainaut M."/>
            <person name="Levati E."/>
            <person name="Barry K.W."/>
            <person name="Belfiori B."/>
            <person name="Cichocki N."/>
            <person name="Clum A."/>
            <person name="Dockter R.B."/>
            <person name="Fauchery L."/>
            <person name="Guy J."/>
            <person name="Iotti M."/>
            <person name="Le Tacon F."/>
            <person name="Lindquist E.A."/>
            <person name="Lipzen A."/>
            <person name="Malagnac F."/>
            <person name="Mello A."/>
            <person name="Molinier V."/>
            <person name="Miyauchi S."/>
            <person name="Poulain J."/>
            <person name="Riccioni C."/>
            <person name="Rubini A."/>
            <person name="Sitrit Y."/>
            <person name="Splivallo R."/>
            <person name="Traeger S."/>
            <person name="Wang M."/>
            <person name="Zifcakova L."/>
            <person name="Wipf D."/>
            <person name="Zambonelli A."/>
            <person name="Paolocci F."/>
            <person name="Nowrousian M."/>
            <person name="Ottonello S."/>
            <person name="Baldrian P."/>
            <person name="Spatafora J.W."/>
            <person name="Henrissat B."/>
            <person name="Nagy L.G."/>
            <person name="Aury J.M."/>
            <person name="Wincker P."/>
            <person name="Grigoriev I.V."/>
            <person name="Bonfante P."/>
            <person name="Martin F.M."/>
        </authorList>
    </citation>
    <scope>NUCLEOTIDE SEQUENCE [LARGE SCALE GENOMIC DNA]</scope>
    <source>
        <strain evidence="5 6">120613-1</strain>
    </source>
</reference>
<keyword evidence="3" id="KW-0472">Membrane</keyword>
<evidence type="ECO:0000256" key="1">
    <source>
        <dbReference type="ARBA" id="ARBA00022737"/>
    </source>
</evidence>
<dbReference type="STRING" id="1336337.A0A3N4JYE5"/>
<dbReference type="PANTHER" id="PTHR10039">
    <property type="entry name" value="AMELOGENIN"/>
    <property type="match status" value="1"/>
</dbReference>
<accession>A0A3N4JYE5</accession>
<dbReference type="InterPro" id="IPR027417">
    <property type="entry name" value="P-loop_NTPase"/>
</dbReference>
<sequence>MIEDLRSQLEALIIVLVEVDEIIPLIKKKKNTVEPTTLAIQNCVKVLDTLHKLLKPLQQVDGDGHRKPWVRFQTLIKETQLKETMAKLEGFKTTLIVSLVTTVARKTNEHYQSMSVQLQQIKTLKRSTTITTASLNFSASVSGHGVENALGYSVTRTRTLPTSFEQGAPNKKSFSDILSETIEQTVTSVMNKSSNAQKTAPNIKPTKPMYDLANADLGKIQSIWNPDTHAMGKLRGMKFGEISNQPLANILQIILDAKNTVDSNNFLKSIGTPDYEDDRLSVKTASESTCQWIFTNEHYKDWKSTPHSSILHISGGPGTGKSVLAGHVLHTLLADDDNPDSKTIVLYHLCNNRKRPEESATLILKAFIYQFLLKRKPVATALIEKCPALQSKDLSTGDIDWTFETLLEVFSTIVKITHEIETVFCLIDAMDECEEESALRLLSKLEPLMKTEGSHTQLKLFVTSRPEEDLRYAISKHSPICIQLSPELTQQDINNVAKEHLGEIRRKLGLNDTEETDLRKELVERAQGMFLWVTLAINEMGKIRGVKTAKLHQVIRSLPSGLCPLYDKILLQLLGPLSEEESSLILRILSWVAHAARELTLDELCIAIELELGVKSFEELEVIRNIEYEVQRIPFLEIAEGPEIDHEEVVLVPKLDDDGILHFVSPPPPAKVVRLIHQSVKDYILVYRKRALEDVNDTDQQAEDIGQSNTNAGAVNIAYAPGLGMGQKPLLNIPSMTLGHANIGALCLTLLMFSNFGKSTLVFPNGKFKNKNVLAFRGAVEMVVGKYDFLRYATSHWNYHLRKVAEAQVDEDLIDLVCKFASSLEHVDFWCMTANLTKFDSTPEYSGKNLAVQVMAGEGVVPVLKVLIAKGHDIDGLDARGRAPSYIAAARGRSEAVKVLREASAKNTSFTDLAIAAIMGHHETLKNLLQEGANPDAVDSVGRVPLHYGCAGGDVNVVKTLIEYNANVRVKDRYGLFPLDVALKPDVRMLIVDHLEDIGVHSEHPHILDCGLPAGRNSIPVIYCDACGVVLADCYFYHQSEDPDHKPALRFGADGMLAWVEYTPWIADMTLIKILNEVKEERELVRKQAKKKEEGGWTLLKERTLNMAFSVGAVMLALTAIGILYVRRGEENIYGPAVTE</sequence>
<dbReference type="Gene3D" id="3.40.50.300">
    <property type="entry name" value="P-loop containing nucleotide triphosphate hydrolases"/>
    <property type="match status" value="1"/>
</dbReference>
<organism evidence="5 6">
    <name type="scientific">Choiromyces venosus 120613-1</name>
    <dbReference type="NCBI Taxonomy" id="1336337"/>
    <lineage>
        <taxon>Eukaryota</taxon>
        <taxon>Fungi</taxon>
        <taxon>Dikarya</taxon>
        <taxon>Ascomycota</taxon>
        <taxon>Pezizomycotina</taxon>
        <taxon>Pezizomycetes</taxon>
        <taxon>Pezizales</taxon>
        <taxon>Tuberaceae</taxon>
        <taxon>Choiromyces</taxon>
    </lineage>
</organism>
<dbReference type="AlphaFoldDB" id="A0A3N4JYE5"/>
<dbReference type="OrthoDB" id="194358at2759"/>
<keyword evidence="3" id="KW-1133">Transmembrane helix</keyword>
<dbReference type="Gene3D" id="1.25.40.20">
    <property type="entry name" value="Ankyrin repeat-containing domain"/>
    <property type="match status" value="2"/>
</dbReference>
<dbReference type="SUPFAM" id="SSF48403">
    <property type="entry name" value="Ankyrin repeat"/>
    <property type="match status" value="1"/>
</dbReference>
<feature type="transmembrane region" description="Helical" evidence="3">
    <location>
        <begin position="1107"/>
        <end position="1126"/>
    </location>
</feature>
<feature type="repeat" description="ANK" evidence="2">
    <location>
        <begin position="908"/>
        <end position="940"/>
    </location>
</feature>
<dbReference type="EMBL" id="ML120371">
    <property type="protein sequence ID" value="RPB01862.1"/>
    <property type="molecule type" value="Genomic_DNA"/>
</dbReference>
<dbReference type="InterPro" id="IPR036770">
    <property type="entry name" value="Ankyrin_rpt-contain_sf"/>
</dbReference>
<gene>
    <name evidence="5" type="ORF">L873DRAFT_1788167</name>
</gene>
<dbReference type="SMART" id="SM00248">
    <property type="entry name" value="ANK"/>
    <property type="match status" value="3"/>
</dbReference>
<evidence type="ECO:0000313" key="5">
    <source>
        <dbReference type="EMBL" id="RPB01862.1"/>
    </source>
</evidence>
<keyword evidence="6" id="KW-1185">Reference proteome</keyword>
<dbReference type="Pfam" id="PF24883">
    <property type="entry name" value="NPHP3_N"/>
    <property type="match status" value="1"/>
</dbReference>
<proteinExistence type="predicted"/>
<dbReference type="PROSITE" id="PS50297">
    <property type="entry name" value="ANK_REP_REGION"/>
    <property type="match status" value="2"/>
</dbReference>
<dbReference type="Proteomes" id="UP000276215">
    <property type="component" value="Unassembled WGS sequence"/>
</dbReference>
<dbReference type="InterPro" id="IPR002110">
    <property type="entry name" value="Ankyrin_rpt"/>
</dbReference>
<name>A0A3N4JYE5_9PEZI</name>
<feature type="repeat" description="ANK" evidence="2">
    <location>
        <begin position="941"/>
        <end position="973"/>
    </location>
</feature>
<protein>
    <recommendedName>
        <fullName evidence="4">Nephrocystin 3-like N-terminal domain-containing protein</fullName>
    </recommendedName>
</protein>
<dbReference type="Pfam" id="PF12796">
    <property type="entry name" value="Ank_2"/>
    <property type="match status" value="1"/>
</dbReference>
<dbReference type="InterPro" id="IPR056884">
    <property type="entry name" value="NPHP3-like_N"/>
</dbReference>
<evidence type="ECO:0000256" key="2">
    <source>
        <dbReference type="PROSITE-ProRule" id="PRU00023"/>
    </source>
</evidence>
<keyword evidence="1" id="KW-0677">Repeat</keyword>
<dbReference type="SUPFAM" id="SSF52540">
    <property type="entry name" value="P-loop containing nucleoside triphosphate hydrolases"/>
    <property type="match status" value="1"/>
</dbReference>
<evidence type="ECO:0000313" key="6">
    <source>
        <dbReference type="Proteomes" id="UP000276215"/>
    </source>
</evidence>
<evidence type="ECO:0000259" key="4">
    <source>
        <dbReference type="Pfam" id="PF24883"/>
    </source>
</evidence>
<keyword evidence="2" id="KW-0040">ANK repeat</keyword>
<evidence type="ECO:0000256" key="3">
    <source>
        <dbReference type="SAM" id="Phobius"/>
    </source>
</evidence>
<dbReference type="PROSITE" id="PS50088">
    <property type="entry name" value="ANK_REPEAT"/>
    <property type="match status" value="2"/>
</dbReference>
<keyword evidence="3" id="KW-0812">Transmembrane</keyword>